<reference evidence="6 7" key="1">
    <citation type="submission" date="2024-01" db="EMBL/GenBank/DDBJ databases">
        <authorList>
            <person name="Alioto T."/>
            <person name="Alioto T."/>
            <person name="Gomez Garrido J."/>
        </authorList>
    </citation>
    <scope>NUCLEOTIDE SEQUENCE [LARGE SCALE GENOMIC DNA]</scope>
</reference>
<protein>
    <submittedName>
        <fullName evidence="6">Major histocompatibility complex class I-related gene protein-like</fullName>
    </submittedName>
</protein>
<dbReference type="SUPFAM" id="SSF48726">
    <property type="entry name" value="Immunoglobulin"/>
    <property type="match status" value="1"/>
</dbReference>
<dbReference type="InterPro" id="IPR013783">
    <property type="entry name" value="Ig-like_fold"/>
</dbReference>
<dbReference type="Pfam" id="PF07654">
    <property type="entry name" value="C1-set"/>
    <property type="match status" value="1"/>
</dbReference>
<dbReference type="SMART" id="SM00407">
    <property type="entry name" value="IGc1"/>
    <property type="match status" value="1"/>
</dbReference>
<keyword evidence="4" id="KW-0472">Membrane</keyword>
<gene>
    <name evidence="6" type="ORF">FSCOSCO3_A018164</name>
</gene>
<evidence type="ECO:0000313" key="7">
    <source>
        <dbReference type="Proteomes" id="UP001314229"/>
    </source>
</evidence>
<keyword evidence="7" id="KW-1185">Reference proteome</keyword>
<dbReference type="InterPro" id="IPR036179">
    <property type="entry name" value="Ig-like_dom_sf"/>
</dbReference>
<proteinExistence type="inferred from homology"/>
<dbReference type="GO" id="GO:0009897">
    <property type="term" value="C:external side of plasma membrane"/>
    <property type="evidence" value="ECO:0007669"/>
    <property type="project" value="TreeGrafter"/>
</dbReference>
<dbReference type="GO" id="GO:0005615">
    <property type="term" value="C:extracellular space"/>
    <property type="evidence" value="ECO:0007669"/>
    <property type="project" value="TreeGrafter"/>
</dbReference>
<keyword evidence="4" id="KW-0812">Transmembrane</keyword>
<dbReference type="Gene3D" id="3.30.500.10">
    <property type="entry name" value="MHC class I-like antigen recognition-like"/>
    <property type="match status" value="1"/>
</dbReference>
<keyword evidence="1" id="KW-0325">Glycoprotein</keyword>
<dbReference type="PRINTS" id="PR01638">
    <property type="entry name" value="MHCCLASSI"/>
</dbReference>
<dbReference type="PANTHER" id="PTHR16675:SF193">
    <property type="entry name" value="LOC571647 PROTEIN-RELATED"/>
    <property type="match status" value="1"/>
</dbReference>
<keyword evidence="4" id="KW-1133">Transmembrane helix</keyword>
<dbReference type="InterPro" id="IPR003597">
    <property type="entry name" value="Ig_C1-set"/>
</dbReference>
<dbReference type="InterPro" id="IPR007110">
    <property type="entry name" value="Ig-like_dom"/>
</dbReference>
<evidence type="ECO:0000259" key="5">
    <source>
        <dbReference type="PROSITE" id="PS50835"/>
    </source>
</evidence>
<dbReference type="InterPro" id="IPR001039">
    <property type="entry name" value="MHC_I_a_a1/a2"/>
</dbReference>
<evidence type="ECO:0000256" key="1">
    <source>
        <dbReference type="ARBA" id="ARBA00023180"/>
    </source>
</evidence>
<dbReference type="Proteomes" id="UP001314229">
    <property type="component" value="Unassembled WGS sequence"/>
</dbReference>
<organism evidence="6 7">
    <name type="scientific">Scomber scombrus</name>
    <name type="common">Atlantic mackerel</name>
    <name type="synonym">Scomber vernalis</name>
    <dbReference type="NCBI Taxonomy" id="13677"/>
    <lineage>
        <taxon>Eukaryota</taxon>
        <taxon>Metazoa</taxon>
        <taxon>Chordata</taxon>
        <taxon>Craniata</taxon>
        <taxon>Vertebrata</taxon>
        <taxon>Euteleostomi</taxon>
        <taxon>Actinopterygii</taxon>
        <taxon>Neopterygii</taxon>
        <taxon>Teleostei</taxon>
        <taxon>Neoteleostei</taxon>
        <taxon>Acanthomorphata</taxon>
        <taxon>Pelagiaria</taxon>
        <taxon>Scombriformes</taxon>
        <taxon>Scombridae</taxon>
        <taxon>Scomber</taxon>
    </lineage>
</organism>
<dbReference type="InterPro" id="IPR011162">
    <property type="entry name" value="MHC_I/II-like_Ag-recog"/>
</dbReference>
<dbReference type="PROSITE" id="PS50835">
    <property type="entry name" value="IG_LIKE"/>
    <property type="match status" value="1"/>
</dbReference>
<dbReference type="GO" id="GO:0006955">
    <property type="term" value="P:immune response"/>
    <property type="evidence" value="ECO:0007669"/>
    <property type="project" value="TreeGrafter"/>
</dbReference>
<dbReference type="SUPFAM" id="SSF54452">
    <property type="entry name" value="MHC antigen-recognition domain"/>
    <property type="match status" value="1"/>
</dbReference>
<feature type="compositionally biased region" description="Acidic residues" evidence="3">
    <location>
        <begin position="384"/>
        <end position="393"/>
    </location>
</feature>
<dbReference type="InterPro" id="IPR050208">
    <property type="entry name" value="MHC_class-I_related"/>
</dbReference>
<feature type="domain" description="Ig-like" evidence="5">
    <location>
        <begin position="185"/>
        <end position="274"/>
    </location>
</feature>
<comment type="caution">
    <text evidence="6">The sequence shown here is derived from an EMBL/GenBank/DDBJ whole genome shotgun (WGS) entry which is preliminary data.</text>
</comment>
<feature type="compositionally biased region" description="Basic and acidic residues" evidence="3">
    <location>
        <begin position="349"/>
        <end position="358"/>
    </location>
</feature>
<evidence type="ECO:0000256" key="4">
    <source>
        <dbReference type="SAM" id="Phobius"/>
    </source>
</evidence>
<name>A0AAV1QAV4_SCOSC</name>
<dbReference type="Gene3D" id="2.60.40.10">
    <property type="entry name" value="Immunoglobulins"/>
    <property type="match status" value="1"/>
</dbReference>
<dbReference type="InterPro" id="IPR037055">
    <property type="entry name" value="MHC_I-like_Ag-recog_sf"/>
</dbReference>
<dbReference type="PANTHER" id="PTHR16675">
    <property type="entry name" value="MHC CLASS I-RELATED"/>
    <property type="match status" value="1"/>
</dbReference>
<feature type="transmembrane region" description="Helical" evidence="4">
    <location>
        <begin position="292"/>
        <end position="313"/>
    </location>
</feature>
<feature type="region of interest" description="Disordered" evidence="3">
    <location>
        <begin position="349"/>
        <end position="393"/>
    </location>
</feature>
<dbReference type="FunFam" id="3.30.500.10:FF:000005">
    <property type="entry name" value="MHC class I antigen ZKA transcript variant 1"/>
    <property type="match status" value="1"/>
</dbReference>
<evidence type="ECO:0000256" key="3">
    <source>
        <dbReference type="SAM" id="MobiDB-lite"/>
    </source>
</evidence>
<evidence type="ECO:0000256" key="2">
    <source>
        <dbReference type="RuleBase" id="RU004439"/>
    </source>
</evidence>
<evidence type="ECO:0000313" key="6">
    <source>
        <dbReference type="EMBL" id="CAK6981577.1"/>
    </source>
</evidence>
<dbReference type="EMBL" id="CAWUFR010000846">
    <property type="protein sequence ID" value="CAK6981577.1"/>
    <property type="molecule type" value="Genomic_DNA"/>
</dbReference>
<accession>A0AAV1QAV4</accession>
<comment type="similarity">
    <text evidence="2">Belongs to the MHC class I family.</text>
</comment>
<dbReference type="AlphaFoldDB" id="A0AAV1QAV4"/>
<sequence length="393" mass="44221">MYIYTGFSKPVGLPGIHQFTAMGLLDGRMIDYYDSDVQKKVPKQDWMNETLPADYWEKGTGSCLIKQQWFNNNTDILKKRMNQTDDDLHVLQWMVGCEGVTTGPDGTLKFVRGVNMFNYDGQDFLSFDDVYSVWVAATDIAVQTKRKWDQDQDLKEKTKGYLENECIDWLDKFMVYGNKQAASPPDVYVFAKKTRIESNLMLSCLATGFYPKDITLNIRRNDRVLTKEDGLISSGVRPNEDDSFQRRDSVEILKSDIASFTCEVIHRASKMSVDKVWDHKVTDGGNNGGVNVGVIVALIFDVVLVAVVLVVLYKKGKFVLRPPLRGSDTTEPVTVINIKDEDVNMALLDDEKDKKGSKESVYSWDSGVTDGSDQCASSANYSENDSDNDSDGE</sequence>
<dbReference type="Pfam" id="PF00129">
    <property type="entry name" value="MHC_I"/>
    <property type="match status" value="1"/>
</dbReference>
<dbReference type="InterPro" id="IPR011161">
    <property type="entry name" value="MHC_I-like_Ag-recog"/>
</dbReference>